<dbReference type="OrthoDB" id="1935022at2759"/>
<comment type="caution">
    <text evidence="6">The sequence shown here is derived from an EMBL/GenBank/DDBJ whole genome shotgun (WGS) entry which is preliminary data.</text>
</comment>
<reference evidence="6" key="1">
    <citation type="submission" date="2020-03" db="EMBL/GenBank/DDBJ databases">
        <title>A high-quality chromosome-level genome assembly of a woody plant with both climbing and erect habits, Rhamnella rubrinervis.</title>
        <authorList>
            <person name="Lu Z."/>
            <person name="Yang Y."/>
            <person name="Zhu X."/>
            <person name="Sun Y."/>
        </authorList>
    </citation>
    <scope>NUCLEOTIDE SEQUENCE</scope>
    <source>
        <strain evidence="6">BYM</strain>
        <tissue evidence="6">Leaf</tissue>
    </source>
</reference>
<dbReference type="GO" id="GO:0005634">
    <property type="term" value="C:nucleus"/>
    <property type="evidence" value="ECO:0007669"/>
    <property type="project" value="UniProtKB-SubCell"/>
</dbReference>
<dbReference type="AlphaFoldDB" id="A0A8K0MJ38"/>
<accession>A0A8K0MJ38</accession>
<comment type="caution">
    <text evidence="5">Lacks conserved residue(s) required for the propagation of feature annotation.</text>
</comment>
<evidence type="ECO:0000256" key="3">
    <source>
        <dbReference type="ARBA" id="ARBA00023163"/>
    </source>
</evidence>
<keyword evidence="4" id="KW-0539">Nucleus</keyword>
<feature type="region of interest" description="SAW" evidence="5">
    <location>
        <begin position="455"/>
        <end position="526"/>
    </location>
</feature>
<evidence type="ECO:0000256" key="2">
    <source>
        <dbReference type="ARBA" id="ARBA00023015"/>
    </source>
</evidence>
<evidence type="ECO:0000313" key="6">
    <source>
        <dbReference type="EMBL" id="KAF3448054.1"/>
    </source>
</evidence>
<dbReference type="PANTHER" id="PTHR31636">
    <property type="entry name" value="OSJNBA0084A10.13 PROTEIN-RELATED"/>
    <property type="match status" value="1"/>
</dbReference>
<evidence type="ECO:0000313" key="7">
    <source>
        <dbReference type="Proteomes" id="UP000796880"/>
    </source>
</evidence>
<gene>
    <name evidence="6" type="ORF">FNV43_RR08762</name>
</gene>
<comment type="subcellular location">
    <subcellularLocation>
        <location evidence="1">Nucleus</location>
    </subcellularLocation>
</comment>
<evidence type="ECO:0000256" key="5">
    <source>
        <dbReference type="PROSITE-ProRule" id="PRU01191"/>
    </source>
</evidence>
<dbReference type="PROSITE" id="PS50985">
    <property type="entry name" value="GRAS"/>
    <property type="match status" value="1"/>
</dbReference>
<proteinExistence type="inferred from homology"/>
<feature type="short sequence motif" description="VHIID" evidence="5">
    <location>
        <begin position="253"/>
        <end position="257"/>
    </location>
</feature>
<organism evidence="6 7">
    <name type="scientific">Rhamnella rubrinervis</name>
    <dbReference type="NCBI Taxonomy" id="2594499"/>
    <lineage>
        <taxon>Eukaryota</taxon>
        <taxon>Viridiplantae</taxon>
        <taxon>Streptophyta</taxon>
        <taxon>Embryophyta</taxon>
        <taxon>Tracheophyta</taxon>
        <taxon>Spermatophyta</taxon>
        <taxon>Magnoliopsida</taxon>
        <taxon>eudicotyledons</taxon>
        <taxon>Gunneridae</taxon>
        <taxon>Pentapetalae</taxon>
        <taxon>rosids</taxon>
        <taxon>fabids</taxon>
        <taxon>Rosales</taxon>
        <taxon>Rhamnaceae</taxon>
        <taxon>rhamnoid group</taxon>
        <taxon>Rhamneae</taxon>
        <taxon>Rhamnella</taxon>
    </lineage>
</organism>
<keyword evidence="3" id="KW-0804">Transcription</keyword>
<sequence>MMQPELLQPSWPFYNVISSPLDQVGQSCMDSHVDVFEFPSLFSTIDTCSEISQIPFSSSSSMFSGNDHLVQISVCDEALQVMSPMENFQTSGEIGSIWEESVGSFLSQQVSMEGNDLWSTSSSMKSDTTMDVNSIQTTSITLPGDMEIENAVAVRHLLGACGEAMENKQRELVEVLLRCISDKVSPLGQPLERLAFNFCKEIEDQGNYLKQESFKNFDPAFKAFYQMFPYGRFAHFTANSAILEALPDDAETIHIIDYDLEGVQWAPMVEAAAQRHKKLRLTSMKRDEDEEETEFAPQQWGFEETKRKLLKHAKSFGLQLEVKETRIEELVTEIKKTKKRGGGRDFLVFNCMVELPHMKRVTSRKHVFEFLRVANDLLSNSSNCKSNNVGIIVLGDGDACEKLRNCSSFSPFFDGYLVHYQALLESMESNFPKHLAEARLAMECLFVWPYISSTAWFQKWKEMKEGYHFQAGFGVEERRLSKESLMEAKEMVREEKSYGVKVEGQNGNVMSLEWKGASLVRVSTWTNLS</sequence>
<evidence type="ECO:0000256" key="1">
    <source>
        <dbReference type="ARBA" id="ARBA00004123"/>
    </source>
</evidence>
<keyword evidence="2" id="KW-0805">Transcription regulation</keyword>
<dbReference type="InterPro" id="IPR005202">
    <property type="entry name" value="TF_GRAS"/>
</dbReference>
<dbReference type="Pfam" id="PF03514">
    <property type="entry name" value="GRAS"/>
    <property type="match status" value="1"/>
</dbReference>
<dbReference type="Proteomes" id="UP000796880">
    <property type="component" value="Unassembled WGS sequence"/>
</dbReference>
<protein>
    <recommendedName>
        <fullName evidence="8">Nodulation signaling pathway 2-like protein</fullName>
    </recommendedName>
</protein>
<name>A0A8K0MJ38_9ROSA</name>
<evidence type="ECO:0000256" key="4">
    <source>
        <dbReference type="ARBA" id="ARBA00023242"/>
    </source>
</evidence>
<keyword evidence="7" id="KW-1185">Reference proteome</keyword>
<comment type="similarity">
    <text evidence="5">Belongs to the GRAS family.</text>
</comment>
<dbReference type="EMBL" id="VOIH02000004">
    <property type="protein sequence ID" value="KAF3448054.1"/>
    <property type="molecule type" value="Genomic_DNA"/>
</dbReference>
<evidence type="ECO:0008006" key="8">
    <source>
        <dbReference type="Google" id="ProtNLM"/>
    </source>
</evidence>